<reference evidence="1 2" key="1">
    <citation type="submission" date="2015-08" db="EMBL/GenBank/DDBJ databases">
        <title>Genome sequencing and assembly of the deep-sea bacterium Idiomarina zobellii.</title>
        <authorList>
            <person name="Mithoefer S.D."/>
            <person name="Rheaume B.A."/>
            <person name="MacLea K.S."/>
        </authorList>
    </citation>
    <scope>NUCLEOTIDE SEQUENCE [LARGE SCALE GENOMIC DNA]</scope>
    <source>
        <strain evidence="1 2">KMM 231</strain>
    </source>
</reference>
<evidence type="ECO:0000313" key="1">
    <source>
        <dbReference type="EMBL" id="KPD23858.1"/>
    </source>
</evidence>
<comment type="caution">
    <text evidence="1">The sequence shown here is derived from an EMBL/GenBank/DDBJ whole genome shotgun (WGS) entry which is preliminary data.</text>
</comment>
<gene>
    <name evidence="1" type="ORF">AFK76_06920</name>
</gene>
<dbReference type="InterPro" id="IPR016084">
    <property type="entry name" value="Haem_Oase-like_multi-hlx"/>
</dbReference>
<evidence type="ECO:0000313" key="2">
    <source>
        <dbReference type="Proteomes" id="UP000053030"/>
    </source>
</evidence>
<dbReference type="EMBL" id="LHSG01000005">
    <property type="protein sequence ID" value="KPD23858.1"/>
    <property type="molecule type" value="Genomic_DNA"/>
</dbReference>
<dbReference type="InterPro" id="IPR016053">
    <property type="entry name" value="Haem_Oase-like"/>
</dbReference>
<dbReference type="GO" id="GO:0006788">
    <property type="term" value="P:heme oxidation"/>
    <property type="evidence" value="ECO:0007669"/>
    <property type="project" value="InterPro"/>
</dbReference>
<sequence>MTSFPLLNELRTKTQKLHSKLEQESCFADLMKADISYGQYVAALNSLNTFLATLEPAIEAYLTKSDYVYKPRLWCVQSDLEALGHPPVLDTPRRTMTDTEAIGAAYVIEGSTLGGKILHKRLQKQDFIANANALSYFSFYKENTWSDYINWLAKQSLSPAENNEVCAGAISAR</sequence>
<organism evidence="1 2">
    <name type="scientific">Idiomarina zobellii</name>
    <dbReference type="NCBI Taxonomy" id="86103"/>
    <lineage>
        <taxon>Bacteria</taxon>
        <taxon>Pseudomonadati</taxon>
        <taxon>Pseudomonadota</taxon>
        <taxon>Gammaproteobacteria</taxon>
        <taxon>Alteromonadales</taxon>
        <taxon>Idiomarinaceae</taxon>
        <taxon>Idiomarina</taxon>
    </lineage>
</organism>
<dbReference type="AlphaFoldDB" id="A0A837NFK3"/>
<evidence type="ECO:0008006" key="3">
    <source>
        <dbReference type="Google" id="ProtNLM"/>
    </source>
</evidence>
<keyword evidence="2" id="KW-1185">Reference proteome</keyword>
<accession>A0A837NFK3</accession>
<dbReference type="Pfam" id="PF01126">
    <property type="entry name" value="Heme_oxygenase"/>
    <property type="match status" value="2"/>
</dbReference>
<dbReference type="SUPFAM" id="SSF48613">
    <property type="entry name" value="Heme oxygenase-like"/>
    <property type="match status" value="1"/>
</dbReference>
<proteinExistence type="predicted"/>
<dbReference type="GO" id="GO:0004392">
    <property type="term" value="F:heme oxygenase (decyclizing) activity"/>
    <property type="evidence" value="ECO:0007669"/>
    <property type="project" value="InterPro"/>
</dbReference>
<dbReference type="Proteomes" id="UP000053030">
    <property type="component" value="Unassembled WGS sequence"/>
</dbReference>
<dbReference type="CDD" id="cd19166">
    <property type="entry name" value="HemeO-bac"/>
    <property type="match status" value="1"/>
</dbReference>
<dbReference type="RefSeq" id="WP_053953576.1">
    <property type="nucleotide sequence ID" value="NZ_FNCB01000004.1"/>
</dbReference>
<name>A0A837NFK3_9GAMM</name>
<dbReference type="Gene3D" id="1.20.910.10">
    <property type="entry name" value="Heme oxygenase-like"/>
    <property type="match status" value="1"/>
</dbReference>
<protein>
    <recommendedName>
        <fullName evidence="3">Heme oxygenase</fullName>
    </recommendedName>
</protein>
<dbReference type="OrthoDB" id="114943at2"/>